<keyword evidence="2" id="KW-0808">Transferase</keyword>
<evidence type="ECO:0000259" key="1">
    <source>
        <dbReference type="Pfam" id="PF13477"/>
    </source>
</evidence>
<dbReference type="Proteomes" id="UP000023152">
    <property type="component" value="Unassembled WGS sequence"/>
</dbReference>
<gene>
    <name evidence="2" type="ORF">RFI_26322</name>
</gene>
<dbReference type="Gene3D" id="3.40.50.2000">
    <property type="entry name" value="Glycogen Phosphorylase B"/>
    <property type="match status" value="2"/>
</dbReference>
<dbReference type="Pfam" id="PF13477">
    <property type="entry name" value="Glyco_trans_4_2"/>
    <property type="match status" value="1"/>
</dbReference>
<name>X6MDC9_RETFI</name>
<keyword evidence="2" id="KW-0328">Glycosyltransferase</keyword>
<dbReference type="GO" id="GO:0016757">
    <property type="term" value="F:glycosyltransferase activity"/>
    <property type="evidence" value="ECO:0007669"/>
    <property type="project" value="UniProtKB-KW"/>
</dbReference>
<comment type="caution">
    <text evidence="2">The sequence shown here is derived from an EMBL/GenBank/DDBJ whole genome shotgun (WGS) entry which is preliminary data.</text>
</comment>
<feature type="domain" description="Glycosyltransferase subfamily 4-like N-terminal" evidence="1">
    <location>
        <begin position="6"/>
        <end position="126"/>
    </location>
</feature>
<evidence type="ECO:0000313" key="3">
    <source>
        <dbReference type="Proteomes" id="UP000023152"/>
    </source>
</evidence>
<reference evidence="2 3" key="1">
    <citation type="journal article" date="2013" name="Curr. Biol.">
        <title>The Genome of the Foraminiferan Reticulomyxa filosa.</title>
        <authorList>
            <person name="Glockner G."/>
            <person name="Hulsmann N."/>
            <person name="Schleicher M."/>
            <person name="Noegel A.A."/>
            <person name="Eichinger L."/>
            <person name="Gallinger C."/>
            <person name="Pawlowski J."/>
            <person name="Sierra R."/>
            <person name="Euteneuer U."/>
            <person name="Pillet L."/>
            <person name="Moustafa A."/>
            <person name="Platzer M."/>
            <person name="Groth M."/>
            <person name="Szafranski K."/>
            <person name="Schliwa M."/>
        </authorList>
    </citation>
    <scope>NUCLEOTIDE SEQUENCE [LARGE SCALE GENOMIC DNA]</scope>
</reference>
<dbReference type="SUPFAM" id="SSF53756">
    <property type="entry name" value="UDP-Glycosyltransferase/glycogen phosphorylase"/>
    <property type="match status" value="1"/>
</dbReference>
<keyword evidence="3" id="KW-1185">Reference proteome</keyword>
<evidence type="ECO:0000313" key="2">
    <source>
        <dbReference type="EMBL" id="ETO11055.1"/>
    </source>
</evidence>
<dbReference type="InterPro" id="IPR028098">
    <property type="entry name" value="Glyco_trans_4-like_N"/>
</dbReference>
<accession>X6MDC9</accession>
<dbReference type="AlphaFoldDB" id="X6MDC9"/>
<dbReference type="EMBL" id="ASPP01022833">
    <property type="protein sequence ID" value="ETO11055.1"/>
    <property type="molecule type" value="Genomic_DNA"/>
</dbReference>
<protein>
    <submittedName>
        <fullName evidence="2">Alpha-D-QuiNAc alpha-1,3-galactosyltransferase</fullName>
    </submittedName>
</protein>
<organism evidence="2 3">
    <name type="scientific">Reticulomyxa filosa</name>
    <dbReference type="NCBI Taxonomy" id="46433"/>
    <lineage>
        <taxon>Eukaryota</taxon>
        <taxon>Sar</taxon>
        <taxon>Rhizaria</taxon>
        <taxon>Retaria</taxon>
        <taxon>Foraminifera</taxon>
        <taxon>Monothalamids</taxon>
        <taxon>Reticulomyxidae</taxon>
        <taxon>Reticulomyxa</taxon>
    </lineage>
</organism>
<proteinExistence type="predicted"/>
<sequence length="246" mass="28199">MSKKVILFVAEDGHFYEHLLPIARSAKEKGYIVEVLTKEGGYKTKVEEQGFKVLTIDISRFCLNPFKELKLIFNLIGIYRREKPNIVQHFGIKPIIYGSIALLFSKTERVVNTFLGMGFIFLSEKIWVKVIRFFICNILKLVSINKKYIYITQNKDDAELLRNLRIASKDRIVNQCSVGIEPDNFKFLHELPGKIIFALVGRMIVDKGVGEFVTAANLLNKNGLFAEFWLVGAPDENIQDHLKKSN</sequence>